<evidence type="ECO:0000256" key="1">
    <source>
        <dbReference type="PROSITE-ProRule" id="PRU00047"/>
    </source>
</evidence>
<keyword evidence="1" id="KW-0863">Zinc-finger</keyword>
<evidence type="ECO:0000313" key="5">
    <source>
        <dbReference type="RefSeq" id="XP_010516220.1"/>
    </source>
</evidence>
<keyword evidence="1" id="KW-0862">Zinc</keyword>
<reference evidence="5" key="2">
    <citation type="submission" date="2025-08" db="UniProtKB">
        <authorList>
            <consortium name="RefSeq"/>
        </authorList>
    </citation>
    <scope>IDENTIFICATION</scope>
    <source>
        <tissue evidence="5">Leaf</tissue>
    </source>
</reference>
<keyword evidence="4" id="KW-1185">Reference proteome</keyword>
<organism evidence="4 5">
    <name type="scientific">Camelina sativa</name>
    <name type="common">False flax</name>
    <name type="synonym">Myagrum sativum</name>
    <dbReference type="NCBI Taxonomy" id="90675"/>
    <lineage>
        <taxon>Eukaryota</taxon>
        <taxon>Viridiplantae</taxon>
        <taxon>Streptophyta</taxon>
        <taxon>Embryophyta</taxon>
        <taxon>Tracheophyta</taxon>
        <taxon>Spermatophyta</taxon>
        <taxon>Magnoliopsida</taxon>
        <taxon>eudicotyledons</taxon>
        <taxon>Gunneridae</taxon>
        <taxon>Pentapetalae</taxon>
        <taxon>rosids</taxon>
        <taxon>malvids</taxon>
        <taxon>Brassicales</taxon>
        <taxon>Brassicaceae</taxon>
        <taxon>Camelineae</taxon>
        <taxon>Camelina</taxon>
    </lineage>
</organism>
<protein>
    <submittedName>
        <fullName evidence="5">Uncharacterized protein LOC104791909</fullName>
    </submittedName>
</protein>
<dbReference type="Proteomes" id="UP000694864">
    <property type="component" value="Chromosome 6"/>
</dbReference>
<gene>
    <name evidence="5" type="primary">LOC104791909</name>
</gene>
<dbReference type="InterPro" id="IPR001878">
    <property type="entry name" value="Znf_CCHC"/>
</dbReference>
<evidence type="ECO:0000259" key="3">
    <source>
        <dbReference type="PROSITE" id="PS50158"/>
    </source>
</evidence>
<sequence length="241" mass="26286">MDLSSYHTQTQILWEELSNIQTTPHTVEDLLAEKETNRVIDFLMGLNDSYDNLRSRILMKNSLPSLSEIYNLLDQDDSQKSVTVAATSDFSIAAFQVSHSQSQGFSKSAQAPTSQNASAPPYQRNNRPQCIFCGKAGHVVDKCWKKHGYPTSFKPNIRSDKPSPLVANVALEEGSSDPDTVTGDLSATQIQQLMSFLASKLQPPSSTPTPEVHSVSIFSALPSSTIGPMSGSYSGINDWDG</sequence>
<reference evidence="4" key="1">
    <citation type="journal article" date="2014" name="Nat. Commun.">
        <title>The emerging biofuel crop Camelina sativa retains a highly undifferentiated hexaploid genome structure.</title>
        <authorList>
            <person name="Kagale S."/>
            <person name="Koh C."/>
            <person name="Nixon J."/>
            <person name="Bollina V."/>
            <person name="Clarke W.E."/>
            <person name="Tuteja R."/>
            <person name="Spillane C."/>
            <person name="Robinson S.J."/>
            <person name="Links M.G."/>
            <person name="Clarke C."/>
            <person name="Higgins E.E."/>
            <person name="Huebert T."/>
            <person name="Sharpe A.G."/>
            <person name="Parkin I.A."/>
        </authorList>
    </citation>
    <scope>NUCLEOTIDE SEQUENCE [LARGE SCALE GENOMIC DNA]</scope>
    <source>
        <strain evidence="4">cv. DH55</strain>
    </source>
</reference>
<dbReference type="SUPFAM" id="SSF57756">
    <property type="entry name" value="Retrovirus zinc finger-like domains"/>
    <property type="match status" value="1"/>
</dbReference>
<keyword evidence="1" id="KW-0479">Metal-binding</keyword>
<dbReference type="PANTHER" id="PTHR34222:SF33">
    <property type="entry name" value="RETROTRANSPOSON GAG DOMAIN-CONTAINING PROTEIN"/>
    <property type="match status" value="1"/>
</dbReference>
<feature type="region of interest" description="Disordered" evidence="2">
    <location>
        <begin position="104"/>
        <end position="124"/>
    </location>
</feature>
<name>A0ABM0ZII8_CAMSA</name>
<proteinExistence type="predicted"/>
<dbReference type="PROSITE" id="PS50158">
    <property type="entry name" value="ZF_CCHC"/>
    <property type="match status" value="1"/>
</dbReference>
<dbReference type="GeneID" id="104791909"/>
<dbReference type="PANTHER" id="PTHR34222">
    <property type="entry name" value="GAG_PRE-INTEGRS DOMAIN-CONTAINING PROTEIN"/>
    <property type="match status" value="1"/>
</dbReference>
<dbReference type="RefSeq" id="XP_010516220.1">
    <property type="nucleotide sequence ID" value="XM_010517918.2"/>
</dbReference>
<feature type="domain" description="CCHC-type" evidence="3">
    <location>
        <begin position="130"/>
        <end position="143"/>
    </location>
</feature>
<evidence type="ECO:0000313" key="4">
    <source>
        <dbReference type="Proteomes" id="UP000694864"/>
    </source>
</evidence>
<dbReference type="InterPro" id="IPR036875">
    <property type="entry name" value="Znf_CCHC_sf"/>
</dbReference>
<evidence type="ECO:0000256" key="2">
    <source>
        <dbReference type="SAM" id="MobiDB-lite"/>
    </source>
</evidence>
<accession>A0ABM0ZII8</accession>